<dbReference type="GO" id="GO:0046872">
    <property type="term" value="F:metal ion binding"/>
    <property type="evidence" value="ECO:0007669"/>
    <property type="project" value="UniProtKB-KW"/>
</dbReference>
<name>H6KZS9_SAPGL</name>
<evidence type="ECO:0000259" key="7">
    <source>
        <dbReference type="PROSITE" id="PS51462"/>
    </source>
</evidence>
<dbReference type="PANTHER" id="PTHR12992:SF11">
    <property type="entry name" value="MITOCHONDRIAL COENZYME A DIPHOSPHATASE NUDT8"/>
    <property type="match status" value="1"/>
</dbReference>
<keyword evidence="3" id="KW-0479">Metal-binding</keyword>
<dbReference type="EMBL" id="CP002831">
    <property type="protein sequence ID" value="AFC25855.1"/>
    <property type="molecule type" value="Genomic_DNA"/>
</dbReference>
<evidence type="ECO:0000256" key="4">
    <source>
        <dbReference type="ARBA" id="ARBA00022801"/>
    </source>
</evidence>
<dbReference type="PANTHER" id="PTHR12992">
    <property type="entry name" value="NUDIX HYDROLASE"/>
    <property type="match status" value="1"/>
</dbReference>
<dbReference type="KEGG" id="sgn:SGRA_3127"/>
<dbReference type="STRING" id="984262.SGRA_3127"/>
<dbReference type="Pfam" id="PF00293">
    <property type="entry name" value="NUDIX"/>
    <property type="match status" value="1"/>
</dbReference>
<evidence type="ECO:0000256" key="6">
    <source>
        <dbReference type="ARBA" id="ARBA00023211"/>
    </source>
</evidence>
<dbReference type="Gene3D" id="3.90.79.10">
    <property type="entry name" value="Nucleoside Triphosphate Pyrophosphohydrolase"/>
    <property type="match status" value="1"/>
</dbReference>
<dbReference type="GO" id="GO:0010945">
    <property type="term" value="F:coenzyme A diphosphatase activity"/>
    <property type="evidence" value="ECO:0007669"/>
    <property type="project" value="InterPro"/>
</dbReference>
<protein>
    <submittedName>
        <fullName evidence="8">Nudix hydrolase</fullName>
    </submittedName>
</protein>
<keyword evidence="9" id="KW-1185">Reference proteome</keyword>
<feature type="domain" description="Nudix hydrolase" evidence="7">
    <location>
        <begin position="46"/>
        <end position="187"/>
    </location>
</feature>
<sequence length="218" mass="24385">MKAKFIRHLQAEIAQKLPGQAAQKEMMGQALARRADQESRFKLPKKYKEAATLLLLYMHKGEWHTALMQRPASPYPHSKQISFPGGGLEVFDAGPAAAALRETEEEFGVLAETVELLGPMTPLYIPVSNYLVYPFVGYLEERPHFVPDAEEVEEIIEIPLAELLDSTNRKSKDIQTYNGRILPNMPYFDLCGKTVWGATAMMLSEFVALCKALAQEAA</sequence>
<organism evidence="8 9">
    <name type="scientific">Saprospira grandis (strain Lewin)</name>
    <dbReference type="NCBI Taxonomy" id="984262"/>
    <lineage>
        <taxon>Bacteria</taxon>
        <taxon>Pseudomonadati</taxon>
        <taxon>Bacteroidota</taxon>
        <taxon>Saprospiria</taxon>
        <taxon>Saprospirales</taxon>
        <taxon>Saprospiraceae</taxon>
        <taxon>Saprospira</taxon>
    </lineage>
</organism>
<evidence type="ECO:0000256" key="1">
    <source>
        <dbReference type="ARBA" id="ARBA00001936"/>
    </source>
</evidence>
<dbReference type="SUPFAM" id="SSF55811">
    <property type="entry name" value="Nudix"/>
    <property type="match status" value="1"/>
</dbReference>
<dbReference type="AlphaFoldDB" id="H6KZS9"/>
<keyword evidence="4 8" id="KW-0378">Hydrolase</keyword>
<keyword evidence="5" id="KW-0460">Magnesium</keyword>
<evidence type="ECO:0000313" key="8">
    <source>
        <dbReference type="EMBL" id="AFC25855.1"/>
    </source>
</evidence>
<evidence type="ECO:0000256" key="3">
    <source>
        <dbReference type="ARBA" id="ARBA00022723"/>
    </source>
</evidence>
<proteinExistence type="predicted"/>
<keyword evidence="6" id="KW-0464">Manganese</keyword>
<reference evidence="8 9" key="1">
    <citation type="journal article" date="2012" name="Stand. Genomic Sci.">
        <title>Complete genome sequencing and analysis of Saprospira grandis str. Lewin, a predatory marine bacterium.</title>
        <authorList>
            <person name="Saw J.H."/>
            <person name="Yuryev A."/>
            <person name="Kanbe M."/>
            <person name="Hou S."/>
            <person name="Young A.G."/>
            <person name="Aizawa S."/>
            <person name="Alam M."/>
        </authorList>
    </citation>
    <scope>NUCLEOTIDE SEQUENCE [LARGE SCALE GENOMIC DNA]</scope>
    <source>
        <strain evidence="8 9">Lewin</strain>
    </source>
</reference>
<dbReference type="eggNOG" id="COG0494">
    <property type="taxonomic scope" value="Bacteria"/>
</dbReference>
<accession>H6KZS9</accession>
<dbReference type="InterPro" id="IPR000086">
    <property type="entry name" value="NUDIX_hydrolase_dom"/>
</dbReference>
<dbReference type="InterPro" id="IPR045121">
    <property type="entry name" value="CoAse"/>
</dbReference>
<dbReference type="CDD" id="cd03426">
    <property type="entry name" value="NUDIX_CoAse_Nudt7"/>
    <property type="match status" value="1"/>
</dbReference>
<comment type="cofactor">
    <cofactor evidence="2">
        <name>Mg(2+)</name>
        <dbReference type="ChEBI" id="CHEBI:18420"/>
    </cofactor>
</comment>
<dbReference type="OrthoDB" id="9802805at2"/>
<gene>
    <name evidence="8" type="ordered locus">SGRA_3127</name>
</gene>
<dbReference type="Proteomes" id="UP000007519">
    <property type="component" value="Chromosome"/>
</dbReference>
<evidence type="ECO:0000256" key="2">
    <source>
        <dbReference type="ARBA" id="ARBA00001946"/>
    </source>
</evidence>
<dbReference type="RefSeq" id="WP_015693454.1">
    <property type="nucleotide sequence ID" value="NC_016940.1"/>
</dbReference>
<dbReference type="HOGENOM" id="CLU_040940_5_3_10"/>
<dbReference type="PROSITE" id="PS51462">
    <property type="entry name" value="NUDIX"/>
    <property type="match status" value="1"/>
</dbReference>
<evidence type="ECO:0000256" key="5">
    <source>
        <dbReference type="ARBA" id="ARBA00022842"/>
    </source>
</evidence>
<evidence type="ECO:0000313" key="9">
    <source>
        <dbReference type="Proteomes" id="UP000007519"/>
    </source>
</evidence>
<comment type="cofactor">
    <cofactor evidence="1">
        <name>Mn(2+)</name>
        <dbReference type="ChEBI" id="CHEBI:29035"/>
    </cofactor>
</comment>
<dbReference type="InterPro" id="IPR015797">
    <property type="entry name" value="NUDIX_hydrolase-like_dom_sf"/>
</dbReference>